<evidence type="ECO:0000256" key="1">
    <source>
        <dbReference type="SAM" id="MobiDB-lite"/>
    </source>
</evidence>
<feature type="compositionally biased region" description="Acidic residues" evidence="1">
    <location>
        <begin position="190"/>
        <end position="200"/>
    </location>
</feature>
<organism evidence="2 3">
    <name type="scientific">Bionectria ochroleuca</name>
    <name type="common">Gliocladium roseum</name>
    <dbReference type="NCBI Taxonomy" id="29856"/>
    <lineage>
        <taxon>Eukaryota</taxon>
        <taxon>Fungi</taxon>
        <taxon>Dikarya</taxon>
        <taxon>Ascomycota</taxon>
        <taxon>Pezizomycotina</taxon>
        <taxon>Sordariomycetes</taxon>
        <taxon>Hypocreomycetidae</taxon>
        <taxon>Hypocreales</taxon>
        <taxon>Bionectriaceae</taxon>
        <taxon>Clonostachys</taxon>
    </lineage>
</organism>
<accession>A0A8H7TVL4</accession>
<dbReference type="AlphaFoldDB" id="A0A8H7TVL4"/>
<gene>
    <name evidence="2" type="ORF">IM811_001045</name>
</gene>
<feature type="region of interest" description="Disordered" evidence="1">
    <location>
        <begin position="190"/>
        <end position="212"/>
    </location>
</feature>
<comment type="caution">
    <text evidence="2">The sequence shown here is derived from an EMBL/GenBank/DDBJ whole genome shotgun (WGS) entry which is preliminary data.</text>
</comment>
<name>A0A8H7TVL4_BIOOC</name>
<dbReference type="Proteomes" id="UP000616885">
    <property type="component" value="Unassembled WGS sequence"/>
</dbReference>
<evidence type="ECO:0000313" key="2">
    <source>
        <dbReference type="EMBL" id="KAF9759351.1"/>
    </source>
</evidence>
<reference evidence="2" key="1">
    <citation type="submission" date="2020-10" db="EMBL/GenBank/DDBJ databases">
        <title>High-Quality Genome Resource of Clonostachys rosea strain S41 by Oxford Nanopore Long-Read Sequencing.</title>
        <authorList>
            <person name="Wang H."/>
        </authorList>
    </citation>
    <scope>NUCLEOTIDE SEQUENCE</scope>
    <source>
        <strain evidence="2">S41</strain>
    </source>
</reference>
<proteinExistence type="predicted"/>
<dbReference type="EMBL" id="JADCTT010000001">
    <property type="protein sequence ID" value="KAF9759351.1"/>
    <property type="molecule type" value="Genomic_DNA"/>
</dbReference>
<protein>
    <submittedName>
        <fullName evidence="2">Uncharacterized protein</fullName>
    </submittedName>
</protein>
<sequence>MYFREPKPKHRRNIIKMDPDCAICGAPAEMACECEAKGLDVAMKQAEDKVMKDMYFQIRQWVRSHAQDHILDYFRMLSDQRKTQHSEHLDQLTNHAYHYYNAPPHPQHLADAQRQLKEGIDEDWKASVELYPEVLEYFFNLVELSLPSNDDPVVSDPPSRRALRGNRLNVESVPHQVRAAAHQEVLLEAGEAEEEAEVGEDLGVRSMKTAKL</sequence>
<evidence type="ECO:0000313" key="3">
    <source>
        <dbReference type="Proteomes" id="UP000616885"/>
    </source>
</evidence>